<geneLocation type="plasmid" evidence="1">
    <name>2</name>
</geneLocation>
<dbReference type="Proteomes" id="UP000289440">
    <property type="component" value="Plasmid 2"/>
</dbReference>
<keyword evidence="2" id="KW-1185">Reference proteome</keyword>
<organism evidence="1 2">
    <name type="scientific">Mesomycoplasma neurolyticum</name>
    <dbReference type="NCBI Taxonomy" id="2120"/>
    <lineage>
        <taxon>Bacteria</taxon>
        <taxon>Bacillati</taxon>
        <taxon>Mycoplasmatota</taxon>
        <taxon>Mycoplasmoidales</taxon>
        <taxon>Metamycoplasmataceae</taxon>
        <taxon>Mesomycoplasma</taxon>
    </lineage>
</organism>
<accession>A0A449A6H1</accession>
<proteinExistence type="predicted"/>
<keyword evidence="1" id="KW-0614">Plasmid</keyword>
<gene>
    <name evidence="1" type="ORF">NCTC10166_00867</name>
</gene>
<dbReference type="EMBL" id="LR214952">
    <property type="protein sequence ID" value="VEU59880.1"/>
    <property type="molecule type" value="Genomic_DNA"/>
</dbReference>
<dbReference type="KEGG" id="mnu:NCTC10166_00867"/>
<name>A0A449A6H1_9BACT</name>
<evidence type="ECO:0000313" key="2">
    <source>
        <dbReference type="Proteomes" id="UP000289440"/>
    </source>
</evidence>
<evidence type="ECO:0000313" key="1">
    <source>
        <dbReference type="EMBL" id="VEU59880.1"/>
    </source>
</evidence>
<sequence length="67" mass="7895">MSAIKKLFIKFNDDINRDANIILNDFADYDGDLSEITNKIVDIEKKKLINIDEFYKHLIGDDKTRYL</sequence>
<dbReference type="AlphaFoldDB" id="A0A449A6H1"/>
<protein>
    <submittedName>
        <fullName evidence="1">Uncharacterized protein</fullName>
    </submittedName>
</protein>
<reference evidence="1 2" key="1">
    <citation type="submission" date="2019-01" db="EMBL/GenBank/DDBJ databases">
        <authorList>
            <consortium name="Pathogen Informatics"/>
        </authorList>
    </citation>
    <scope>NUCLEOTIDE SEQUENCE [LARGE SCALE GENOMIC DNA]</scope>
    <source>
        <strain evidence="1 2">NCTC10166</strain>
        <plasmid evidence="2">2</plasmid>
    </source>
</reference>